<dbReference type="AlphaFoldDB" id="A0A2N5ZBF8"/>
<gene>
    <name evidence="1" type="ORF">C0601_11645</name>
</gene>
<dbReference type="EMBL" id="PKTG01000123">
    <property type="protein sequence ID" value="PLX16008.1"/>
    <property type="molecule type" value="Genomic_DNA"/>
</dbReference>
<evidence type="ECO:0000313" key="1">
    <source>
        <dbReference type="EMBL" id="PLX16008.1"/>
    </source>
</evidence>
<evidence type="ECO:0000313" key="2">
    <source>
        <dbReference type="Proteomes" id="UP000234857"/>
    </source>
</evidence>
<dbReference type="Gene3D" id="3.30.700.10">
    <property type="entry name" value="Glycoprotein, Type 4 Pilin"/>
    <property type="match status" value="1"/>
</dbReference>
<dbReference type="InterPro" id="IPR045584">
    <property type="entry name" value="Pilin-like"/>
</dbReference>
<organism evidence="1 2">
    <name type="scientific">Muiribacterium halophilum</name>
    <dbReference type="NCBI Taxonomy" id="2053465"/>
    <lineage>
        <taxon>Bacteria</taxon>
        <taxon>Candidatus Muiribacteriota</taxon>
        <taxon>Candidatus Muiribacteriia</taxon>
        <taxon>Candidatus Muiribacteriales</taxon>
        <taxon>Candidatus Muiribacteriaceae</taxon>
        <taxon>Candidatus Muiribacterium</taxon>
    </lineage>
</organism>
<comment type="caution">
    <text evidence="1">The sequence shown here is derived from an EMBL/GenBank/DDBJ whole genome shotgun (WGS) entry which is preliminary data.</text>
</comment>
<proteinExistence type="predicted"/>
<evidence type="ECO:0008006" key="3">
    <source>
        <dbReference type="Google" id="ProtNLM"/>
    </source>
</evidence>
<dbReference type="Proteomes" id="UP000234857">
    <property type="component" value="Unassembled WGS sequence"/>
</dbReference>
<name>A0A2N5ZBF8_MUIH1</name>
<accession>A0A2N5ZBF8</accession>
<dbReference type="SUPFAM" id="SSF54523">
    <property type="entry name" value="Pili subunits"/>
    <property type="match status" value="1"/>
</dbReference>
<reference evidence="1 2" key="1">
    <citation type="submission" date="2017-11" db="EMBL/GenBank/DDBJ databases">
        <title>Genome-resolved metagenomics identifies genetic mobility, metabolic interactions, and unexpected diversity in perchlorate-reducing communities.</title>
        <authorList>
            <person name="Barnum T.P."/>
            <person name="Figueroa I.A."/>
            <person name="Carlstrom C.I."/>
            <person name="Lucas L.N."/>
            <person name="Engelbrektson A.L."/>
            <person name="Coates J.D."/>
        </authorList>
    </citation>
    <scope>NUCLEOTIDE SEQUENCE [LARGE SCALE GENOMIC DNA]</scope>
    <source>
        <strain evidence="1">BM706</strain>
    </source>
</reference>
<protein>
    <recommendedName>
        <fullName evidence="3">Type II secretion system protein GspG C-terminal domain-containing protein</fullName>
    </recommendedName>
</protein>
<sequence length="131" mass="15041">MVVIAILGLLVVVGFPYLQGYLNNAKITKTQMNLQKLRETIKLYQINSANNRETSDSMRLDNGTKMFTLSDLVKYKYIGSSNVFITGWGEPFSIKRTRNNIDNNIYSLFAVYNIYINDIKVEKEAFLAIQE</sequence>